<dbReference type="GO" id="GO:0034039">
    <property type="term" value="F:8-oxo-7,8-dihydroguanine DNA N-glycosylase activity"/>
    <property type="evidence" value="ECO:0007669"/>
    <property type="project" value="TreeGrafter"/>
</dbReference>
<keyword evidence="5" id="KW-0479">Metal-binding</keyword>
<dbReference type="InterPro" id="IPR015887">
    <property type="entry name" value="DNA_glyclase_Znf_dom_DNA_BS"/>
</dbReference>
<dbReference type="AlphaFoldDB" id="A0A0G0RMP4"/>
<dbReference type="PATRIC" id="fig|1618634.3.peg.204"/>
<comment type="catalytic activity">
    <reaction evidence="1">
        <text>Hydrolysis of DNA containing ring-opened 7-methylguanine residues, releasing 2,6-diamino-4-hydroxy-5-(N-methyl)formamidopyrimidine.</text>
        <dbReference type="EC" id="3.2.2.23"/>
    </reaction>
</comment>
<dbReference type="InterPro" id="IPR010663">
    <property type="entry name" value="Znf_FPG/IleRS"/>
</dbReference>
<dbReference type="InterPro" id="IPR012319">
    <property type="entry name" value="FPG_cat"/>
</dbReference>
<keyword evidence="8" id="KW-0378">Hydrolase</keyword>
<dbReference type="CDD" id="cd08966">
    <property type="entry name" value="EcFpg-like_N"/>
    <property type="match status" value="1"/>
</dbReference>
<dbReference type="SUPFAM" id="SSF81624">
    <property type="entry name" value="N-terminal domain of MutM-like DNA repair proteins"/>
    <property type="match status" value="1"/>
</dbReference>
<dbReference type="GO" id="GO:0006284">
    <property type="term" value="P:base-excision repair"/>
    <property type="evidence" value="ECO:0007669"/>
    <property type="project" value="InterPro"/>
</dbReference>
<evidence type="ECO:0000256" key="11">
    <source>
        <dbReference type="ARBA" id="ARBA00023204"/>
    </source>
</evidence>
<dbReference type="NCBIfam" id="NF002211">
    <property type="entry name" value="PRK01103.1"/>
    <property type="match status" value="1"/>
</dbReference>
<comment type="cofactor">
    <cofactor evidence="2">
        <name>Zn(2+)</name>
        <dbReference type="ChEBI" id="CHEBI:29105"/>
    </cofactor>
</comment>
<protein>
    <submittedName>
        <fullName evidence="19">Formamidopyrimidine-DNA glycosylase</fullName>
    </submittedName>
</protein>
<keyword evidence="10" id="KW-0238">DNA-binding</keyword>
<dbReference type="SUPFAM" id="SSF46946">
    <property type="entry name" value="S13-like H2TH domain"/>
    <property type="match status" value="1"/>
</dbReference>
<evidence type="ECO:0000313" key="20">
    <source>
        <dbReference type="Proteomes" id="UP000034048"/>
    </source>
</evidence>
<organism evidence="19 20">
    <name type="scientific">Candidatus Falkowbacteria bacterium GW2011_GWA2_39_24</name>
    <dbReference type="NCBI Taxonomy" id="1618634"/>
    <lineage>
        <taxon>Bacteria</taxon>
        <taxon>Candidatus Falkowiibacteriota</taxon>
    </lineage>
</organism>
<dbReference type="GO" id="GO:0008270">
    <property type="term" value="F:zinc ion binding"/>
    <property type="evidence" value="ECO:0007669"/>
    <property type="project" value="UniProtKB-KW"/>
</dbReference>
<dbReference type="PROSITE" id="PS51068">
    <property type="entry name" value="FPG_CAT"/>
    <property type="match status" value="1"/>
</dbReference>
<dbReference type="PROSITE" id="PS51066">
    <property type="entry name" value="ZF_FPG_2"/>
    <property type="match status" value="1"/>
</dbReference>
<evidence type="ECO:0000256" key="12">
    <source>
        <dbReference type="ARBA" id="ARBA00023239"/>
    </source>
</evidence>
<dbReference type="Pfam" id="PF01149">
    <property type="entry name" value="Fapy_DNA_glyco"/>
    <property type="match status" value="1"/>
</dbReference>
<keyword evidence="9" id="KW-0862">Zinc</keyword>
<reference evidence="19 20" key="1">
    <citation type="journal article" date="2015" name="Nature">
        <title>rRNA introns, odd ribosomes, and small enigmatic genomes across a large radiation of phyla.</title>
        <authorList>
            <person name="Brown C.T."/>
            <person name="Hug L.A."/>
            <person name="Thomas B.C."/>
            <person name="Sharon I."/>
            <person name="Castelle C.J."/>
            <person name="Singh A."/>
            <person name="Wilkins M.J."/>
            <person name="Williams K.H."/>
            <person name="Banfield J.F."/>
        </authorList>
    </citation>
    <scope>NUCLEOTIDE SEQUENCE [LARGE SCALE GENOMIC DNA]</scope>
</reference>
<dbReference type="InterPro" id="IPR035937">
    <property type="entry name" value="FPG_N"/>
</dbReference>
<keyword evidence="14" id="KW-0326">Glycosidase</keyword>
<keyword evidence="12" id="KW-0456">Lyase</keyword>
<evidence type="ECO:0000256" key="13">
    <source>
        <dbReference type="ARBA" id="ARBA00023268"/>
    </source>
</evidence>
<dbReference type="InterPro" id="IPR000214">
    <property type="entry name" value="Znf_DNA_glyclase/AP_lyase"/>
</dbReference>
<dbReference type="GO" id="GO:0003684">
    <property type="term" value="F:damaged DNA binding"/>
    <property type="evidence" value="ECO:0007669"/>
    <property type="project" value="InterPro"/>
</dbReference>
<evidence type="ECO:0000256" key="4">
    <source>
        <dbReference type="ARBA" id="ARBA00011245"/>
    </source>
</evidence>
<evidence type="ECO:0000259" key="18">
    <source>
        <dbReference type="PROSITE" id="PS51068"/>
    </source>
</evidence>
<dbReference type="InterPro" id="IPR020629">
    <property type="entry name" value="FPG_Glyclase"/>
</dbReference>
<dbReference type="EMBL" id="LBWS01000015">
    <property type="protein sequence ID" value="KKR14887.1"/>
    <property type="molecule type" value="Genomic_DNA"/>
</dbReference>
<dbReference type="SUPFAM" id="SSF57716">
    <property type="entry name" value="Glucocorticoid receptor-like (DNA-binding domain)"/>
    <property type="match status" value="1"/>
</dbReference>
<sequence length="284" mass="32556">MPELPEVQTIVNDLQPLVGKKIKDFVSTSPKMLNFPVGSLRQQVLNLPIKEVSRLGKHLVFKLPNQYLVIHLKMTGQLIWQRKKQIIVGGHPIVNQGQELPNKFTRAIFTFSDGSKLFFNDVRKFGWLKLWTKEELATYQKRFGLEPLTKAFTLPAFTALLQSRARSQIKAVLLDQTKILGIGNIYADESLFASGIRPQRRVQTLTKMEIKRLWQTIPRVLKKSIKHRGTSFNDYVDAQGQSGNFFQHLQVYGRGQQPCPKCHRPIQKTKIAGRGTHYCPHCQN</sequence>
<evidence type="ECO:0000256" key="5">
    <source>
        <dbReference type="ARBA" id="ARBA00022723"/>
    </source>
</evidence>
<evidence type="ECO:0000259" key="17">
    <source>
        <dbReference type="PROSITE" id="PS51066"/>
    </source>
</evidence>
<dbReference type="SMART" id="SM00898">
    <property type="entry name" value="Fapy_DNA_glyco"/>
    <property type="match status" value="1"/>
</dbReference>
<dbReference type="InterPro" id="IPR015886">
    <property type="entry name" value="H2TH_FPG"/>
</dbReference>
<feature type="domain" description="Formamidopyrimidine-DNA glycosylase catalytic" evidence="18">
    <location>
        <begin position="2"/>
        <end position="126"/>
    </location>
</feature>
<dbReference type="SMART" id="SM01232">
    <property type="entry name" value="H2TH"/>
    <property type="match status" value="1"/>
</dbReference>
<feature type="domain" description="FPG-type" evidence="17">
    <location>
        <begin position="250"/>
        <end position="284"/>
    </location>
</feature>
<gene>
    <name evidence="19" type="ORF">UT42_C0015G0005</name>
</gene>
<evidence type="ECO:0000256" key="8">
    <source>
        <dbReference type="ARBA" id="ARBA00022801"/>
    </source>
</evidence>
<keyword evidence="7 16" id="KW-0863">Zinc-finger</keyword>
<evidence type="ECO:0000256" key="14">
    <source>
        <dbReference type="ARBA" id="ARBA00023295"/>
    </source>
</evidence>
<evidence type="ECO:0000256" key="1">
    <source>
        <dbReference type="ARBA" id="ARBA00001668"/>
    </source>
</evidence>
<evidence type="ECO:0000256" key="2">
    <source>
        <dbReference type="ARBA" id="ARBA00001947"/>
    </source>
</evidence>
<evidence type="ECO:0000256" key="15">
    <source>
        <dbReference type="ARBA" id="ARBA00044632"/>
    </source>
</evidence>
<accession>A0A0G0RMP4</accession>
<dbReference type="Gene3D" id="3.20.190.10">
    <property type="entry name" value="MutM-like, N-terminal"/>
    <property type="match status" value="1"/>
</dbReference>
<comment type="catalytic activity">
    <reaction evidence="15">
        <text>2'-deoxyribonucleotide-(2'-deoxyribose 5'-phosphate)-2'-deoxyribonucleotide-DNA = a 3'-end 2'-deoxyribonucleotide-(2,3-dehydro-2,3-deoxyribose 5'-phosphate)-DNA + a 5'-end 5'-phospho-2'-deoxyribonucleoside-DNA + H(+)</text>
        <dbReference type="Rhea" id="RHEA:66592"/>
        <dbReference type="Rhea" id="RHEA-COMP:13180"/>
        <dbReference type="Rhea" id="RHEA-COMP:16897"/>
        <dbReference type="Rhea" id="RHEA-COMP:17067"/>
        <dbReference type="ChEBI" id="CHEBI:15378"/>
        <dbReference type="ChEBI" id="CHEBI:136412"/>
        <dbReference type="ChEBI" id="CHEBI:157695"/>
        <dbReference type="ChEBI" id="CHEBI:167181"/>
        <dbReference type="EC" id="4.2.99.18"/>
    </reaction>
</comment>
<dbReference type="FunFam" id="1.10.8.50:FF:000003">
    <property type="entry name" value="Formamidopyrimidine-DNA glycosylase"/>
    <property type="match status" value="1"/>
</dbReference>
<dbReference type="PANTHER" id="PTHR22993:SF9">
    <property type="entry name" value="FORMAMIDOPYRIMIDINE-DNA GLYCOSYLASE"/>
    <property type="match status" value="1"/>
</dbReference>
<evidence type="ECO:0000256" key="9">
    <source>
        <dbReference type="ARBA" id="ARBA00022833"/>
    </source>
</evidence>
<evidence type="ECO:0000256" key="10">
    <source>
        <dbReference type="ARBA" id="ARBA00023125"/>
    </source>
</evidence>
<evidence type="ECO:0000313" key="19">
    <source>
        <dbReference type="EMBL" id="KKR14887.1"/>
    </source>
</evidence>
<dbReference type="Pfam" id="PF06827">
    <property type="entry name" value="zf-FPG_IleRS"/>
    <property type="match status" value="1"/>
</dbReference>
<dbReference type="InterPro" id="IPR010979">
    <property type="entry name" value="Ribosomal_uS13-like_H2TH"/>
</dbReference>
<evidence type="ECO:0000256" key="7">
    <source>
        <dbReference type="ARBA" id="ARBA00022771"/>
    </source>
</evidence>
<dbReference type="Gene3D" id="1.10.8.50">
    <property type="match status" value="1"/>
</dbReference>
<keyword evidence="6" id="KW-0227">DNA damage</keyword>
<comment type="subunit">
    <text evidence="4">Monomer.</text>
</comment>
<evidence type="ECO:0000256" key="6">
    <source>
        <dbReference type="ARBA" id="ARBA00022763"/>
    </source>
</evidence>
<dbReference type="NCBIfam" id="TIGR00577">
    <property type="entry name" value="fpg"/>
    <property type="match status" value="1"/>
</dbReference>
<dbReference type="Pfam" id="PF06831">
    <property type="entry name" value="H2TH"/>
    <property type="match status" value="1"/>
</dbReference>
<dbReference type="PROSITE" id="PS01242">
    <property type="entry name" value="ZF_FPG_1"/>
    <property type="match status" value="1"/>
</dbReference>
<evidence type="ECO:0000256" key="16">
    <source>
        <dbReference type="PROSITE-ProRule" id="PRU00391"/>
    </source>
</evidence>
<dbReference type="PANTHER" id="PTHR22993">
    <property type="entry name" value="FORMAMIDOPYRIMIDINE-DNA GLYCOSYLASE"/>
    <property type="match status" value="1"/>
</dbReference>
<keyword evidence="13" id="KW-0511">Multifunctional enzyme</keyword>
<comment type="caution">
    <text evidence="19">The sequence shown here is derived from an EMBL/GenBank/DDBJ whole genome shotgun (WGS) entry which is preliminary data.</text>
</comment>
<dbReference type="Proteomes" id="UP000034048">
    <property type="component" value="Unassembled WGS sequence"/>
</dbReference>
<comment type="similarity">
    <text evidence="3">Belongs to the FPG family.</text>
</comment>
<name>A0A0G0RMP4_9BACT</name>
<keyword evidence="11" id="KW-0234">DNA repair</keyword>
<proteinExistence type="inferred from homology"/>
<dbReference type="GO" id="GO:0140078">
    <property type="term" value="F:class I DNA-(apurinic or apyrimidinic site) endonuclease activity"/>
    <property type="evidence" value="ECO:0007669"/>
    <property type="project" value="UniProtKB-EC"/>
</dbReference>
<evidence type="ECO:0000256" key="3">
    <source>
        <dbReference type="ARBA" id="ARBA00009409"/>
    </source>
</evidence>